<dbReference type="AlphaFoldDB" id="A0A6M1PLW7"/>
<evidence type="ECO:0000313" key="2">
    <source>
        <dbReference type="EMBL" id="NGM83342.1"/>
    </source>
</evidence>
<evidence type="ECO:0000313" key="3">
    <source>
        <dbReference type="Proteomes" id="UP000480151"/>
    </source>
</evidence>
<evidence type="ECO:0000256" key="1">
    <source>
        <dbReference type="SAM" id="SignalP"/>
    </source>
</evidence>
<accession>A0A6M1PLW7</accession>
<comment type="caution">
    <text evidence="2">The sequence shown here is derived from an EMBL/GenBank/DDBJ whole genome shotgun (WGS) entry which is preliminary data.</text>
</comment>
<evidence type="ECO:0008006" key="4">
    <source>
        <dbReference type="Google" id="ProtNLM"/>
    </source>
</evidence>
<protein>
    <recommendedName>
        <fullName evidence="4">Lipoprotein</fullName>
    </recommendedName>
</protein>
<gene>
    <name evidence="2" type="ORF">G5B47_13040</name>
</gene>
<feature type="chain" id="PRO_5038384442" description="Lipoprotein" evidence="1">
    <location>
        <begin position="26"/>
        <end position="275"/>
    </location>
</feature>
<sequence length="275" mass="30367">MMISQAKRAAVLLAILCGLTGGCSVMDGKPAGEMLNLALAGLTGTDGVTFEGQAALLVDGRQLPEGSVYYGGEMNHHSTLRLYTLLPDSANSRGVLTEQSARANLYSRLEKRNGAWQVLPESDERSVNPLPGLNPIRQLEELKSMSKMVTNEDGAGRGMRLLRIELSPQQAQDQLAAELKAEMEAIRAAYSRLPDLSAGMGADTSKLETLWLKENGELERRLKNAAVETVYHVKVDARRNLPKSMSRQRTITYMTTKGQTRRETYVSRVDFYGYR</sequence>
<dbReference type="EMBL" id="JAAKGU010000005">
    <property type="protein sequence ID" value="NGM83342.1"/>
    <property type="molecule type" value="Genomic_DNA"/>
</dbReference>
<dbReference type="RefSeq" id="WP_165098680.1">
    <property type="nucleotide sequence ID" value="NZ_JAAKGU010000005.1"/>
</dbReference>
<proteinExistence type="predicted"/>
<feature type="signal peptide" evidence="1">
    <location>
        <begin position="1"/>
        <end position="25"/>
    </location>
</feature>
<dbReference type="PROSITE" id="PS51257">
    <property type="entry name" value="PROKAR_LIPOPROTEIN"/>
    <property type="match status" value="1"/>
</dbReference>
<reference evidence="2 3" key="1">
    <citation type="submission" date="2020-02" db="EMBL/GenBank/DDBJ databases">
        <authorList>
            <person name="Gao J."/>
            <person name="Sun J."/>
        </authorList>
    </citation>
    <scope>NUCLEOTIDE SEQUENCE [LARGE SCALE GENOMIC DNA]</scope>
    <source>
        <strain evidence="2 3">7124</strain>
    </source>
</reference>
<keyword evidence="3" id="KW-1185">Reference proteome</keyword>
<organism evidence="2 3">
    <name type="scientific">Paenibacillus apii</name>
    <dbReference type="NCBI Taxonomy" id="1850370"/>
    <lineage>
        <taxon>Bacteria</taxon>
        <taxon>Bacillati</taxon>
        <taxon>Bacillota</taxon>
        <taxon>Bacilli</taxon>
        <taxon>Bacillales</taxon>
        <taxon>Paenibacillaceae</taxon>
        <taxon>Paenibacillus</taxon>
    </lineage>
</organism>
<keyword evidence="1" id="KW-0732">Signal</keyword>
<name>A0A6M1PLW7_9BACL</name>
<dbReference type="Proteomes" id="UP000480151">
    <property type="component" value="Unassembled WGS sequence"/>
</dbReference>